<organism evidence="2">
    <name type="scientific">uncultured haloarchaeon</name>
    <dbReference type="NCBI Taxonomy" id="160804"/>
    <lineage>
        <taxon>Archaea</taxon>
        <taxon>Methanobacteriati</taxon>
        <taxon>Methanobacteriota</taxon>
        <taxon>Stenosarchaea group</taxon>
        <taxon>Halobacteria</taxon>
        <taxon>Halobacteriales</taxon>
        <taxon>Halobacteriaceae</taxon>
        <taxon>environmental samples</taxon>
    </lineage>
</organism>
<name>A5YSY2_9EURY</name>
<dbReference type="InterPro" id="IPR058283">
    <property type="entry name" value="DUF7977"/>
</dbReference>
<evidence type="ECO:0000313" key="2">
    <source>
        <dbReference type="EMBL" id="ABQ76089.1"/>
    </source>
</evidence>
<keyword evidence="1" id="KW-0812">Transmembrane</keyword>
<dbReference type="AlphaFoldDB" id="A5YSY2"/>
<reference evidence="2" key="1">
    <citation type="journal article" date="2007" name="ISME J.">
        <title>Genomic plasticity in prokaryotes: the case of the square haloarchaeon.</title>
        <authorList>
            <person name="Cuadros-Orellana S."/>
            <person name="Martin-Cuadrado A.B."/>
            <person name="Legault B."/>
            <person name="D'Auria G."/>
            <person name="Zhaxybayeva O."/>
            <person name="Papke R.T."/>
            <person name="Rodriguez-Valera F."/>
        </authorList>
    </citation>
    <scope>NUCLEOTIDE SEQUENCE</scope>
</reference>
<proteinExistence type="predicted"/>
<keyword evidence="1" id="KW-1133">Transmembrane helix</keyword>
<protein>
    <submittedName>
        <fullName evidence="2">Uncharacterized protein</fullName>
    </submittedName>
</protein>
<evidence type="ECO:0000256" key="1">
    <source>
        <dbReference type="SAM" id="Phobius"/>
    </source>
</evidence>
<sequence>MNTDTEEQAQSDVGFGIHGWTLVGSLLLCLIIIPGIIYIQPSILAAVGIPYLVSLLILPLVPAAALGLIAVWSMTAATNETD</sequence>
<feature type="transmembrane region" description="Helical" evidence="1">
    <location>
        <begin position="51"/>
        <end position="72"/>
    </location>
</feature>
<accession>A5YSY2</accession>
<dbReference type="EMBL" id="EF583999">
    <property type="protein sequence ID" value="ABQ76089.1"/>
    <property type="molecule type" value="Genomic_DNA"/>
</dbReference>
<keyword evidence="1" id="KW-0472">Membrane</keyword>
<dbReference type="Pfam" id="PF25932">
    <property type="entry name" value="DUF7977"/>
    <property type="match status" value="1"/>
</dbReference>
<feature type="transmembrane region" description="Helical" evidence="1">
    <location>
        <begin position="20"/>
        <end position="39"/>
    </location>
</feature>